<accession>A0A1A8CLQ8</accession>
<sequence>MQPSKPLYLKTYSKRARKLTAWILPEERGR</sequence>
<dbReference type="AlphaFoldDB" id="A0A1A8CLQ8"/>
<reference evidence="1" key="2">
    <citation type="submission" date="2016-06" db="EMBL/GenBank/DDBJ databases">
        <title>The genome of a short-lived fish provides insights into sex chromosome evolution and the genetic control of aging.</title>
        <authorList>
            <person name="Reichwald K."/>
            <person name="Felder M."/>
            <person name="Petzold A."/>
            <person name="Koch P."/>
            <person name="Groth M."/>
            <person name="Platzer M."/>
        </authorList>
    </citation>
    <scope>NUCLEOTIDE SEQUENCE</scope>
    <source>
        <tissue evidence="1">Brain</tissue>
    </source>
</reference>
<organism evidence="1">
    <name type="scientific">Nothobranchius kadleci</name>
    <name type="common">African annual killifish</name>
    <dbReference type="NCBI Taxonomy" id="1051664"/>
    <lineage>
        <taxon>Eukaryota</taxon>
        <taxon>Metazoa</taxon>
        <taxon>Chordata</taxon>
        <taxon>Craniata</taxon>
        <taxon>Vertebrata</taxon>
        <taxon>Euteleostomi</taxon>
        <taxon>Actinopterygii</taxon>
        <taxon>Neopterygii</taxon>
        <taxon>Teleostei</taxon>
        <taxon>Neoteleostei</taxon>
        <taxon>Acanthomorphata</taxon>
        <taxon>Ovalentaria</taxon>
        <taxon>Atherinomorphae</taxon>
        <taxon>Cyprinodontiformes</taxon>
        <taxon>Nothobranchiidae</taxon>
        <taxon>Nothobranchius</taxon>
    </lineage>
</organism>
<gene>
    <name evidence="1" type="primary">GSG2</name>
</gene>
<dbReference type="EMBL" id="HADZ01016771">
    <property type="protein sequence ID" value="SBP80712.1"/>
    <property type="molecule type" value="Transcribed_RNA"/>
</dbReference>
<name>A0A1A8CLQ8_NOTKA</name>
<feature type="non-terminal residue" evidence="1">
    <location>
        <position position="30"/>
    </location>
</feature>
<proteinExistence type="predicted"/>
<protein>
    <submittedName>
        <fullName evidence="1">Germ cell associated 2 (Haspin)</fullName>
    </submittedName>
</protein>
<evidence type="ECO:0000313" key="1">
    <source>
        <dbReference type="EMBL" id="SBP80712.1"/>
    </source>
</evidence>
<reference evidence="1" key="1">
    <citation type="submission" date="2016-05" db="EMBL/GenBank/DDBJ databases">
        <authorList>
            <person name="Lavstsen T."/>
            <person name="Jespersen J.S."/>
        </authorList>
    </citation>
    <scope>NUCLEOTIDE SEQUENCE</scope>
    <source>
        <tissue evidence="1">Brain</tissue>
    </source>
</reference>